<organism evidence="2">
    <name type="scientific">Eutreptiella gymnastica</name>
    <dbReference type="NCBI Taxonomy" id="73025"/>
    <lineage>
        <taxon>Eukaryota</taxon>
        <taxon>Discoba</taxon>
        <taxon>Euglenozoa</taxon>
        <taxon>Euglenida</taxon>
        <taxon>Spirocuta</taxon>
        <taxon>Euglenophyceae</taxon>
        <taxon>Eutreptiales</taxon>
        <taxon>Eutreptiaceae</taxon>
        <taxon>Eutreptiella</taxon>
    </lineage>
</organism>
<proteinExistence type="predicted"/>
<dbReference type="EMBL" id="HBGA01092153">
    <property type="protein sequence ID" value="CAD9023381.1"/>
    <property type="molecule type" value="Transcribed_RNA"/>
</dbReference>
<reference evidence="2" key="1">
    <citation type="submission" date="2021-01" db="EMBL/GenBank/DDBJ databases">
        <authorList>
            <person name="Corre E."/>
            <person name="Pelletier E."/>
            <person name="Niang G."/>
            <person name="Scheremetjew M."/>
            <person name="Finn R."/>
            <person name="Kale V."/>
            <person name="Holt S."/>
            <person name="Cochrane G."/>
            <person name="Meng A."/>
            <person name="Brown T."/>
            <person name="Cohen L."/>
        </authorList>
    </citation>
    <scope>NUCLEOTIDE SEQUENCE</scope>
    <source>
        <strain evidence="2">NIES-381</strain>
    </source>
</reference>
<dbReference type="AlphaFoldDB" id="A0A7S1IUS0"/>
<gene>
    <name evidence="2" type="ORF">EGYM00392_LOCUS34503</name>
</gene>
<sequence length="100" mass="11137">MRRPRQFEGMKGEVLKYVLNKQLFEQAVCFEHSVKKESGNKMKKKEICTEQAARQVSRRSGAHSAFGGHCGSHVDCGQSAQKRAESHGAMPVLDGMKKMA</sequence>
<accession>A0A7S1IUS0</accession>
<feature type="region of interest" description="Disordered" evidence="1">
    <location>
        <begin position="81"/>
        <end position="100"/>
    </location>
</feature>
<evidence type="ECO:0000256" key="1">
    <source>
        <dbReference type="SAM" id="MobiDB-lite"/>
    </source>
</evidence>
<protein>
    <submittedName>
        <fullName evidence="2">Uncharacterized protein</fullName>
    </submittedName>
</protein>
<name>A0A7S1IUS0_9EUGL</name>
<evidence type="ECO:0000313" key="2">
    <source>
        <dbReference type="EMBL" id="CAD9023381.1"/>
    </source>
</evidence>